<keyword evidence="1" id="KW-0732">Signal</keyword>
<gene>
    <name evidence="2" type="ORF">EDD18DRAFT_1130259</name>
</gene>
<sequence>MKFAAAIIATSLIVMSVSATPFRRDVNPALIPEFGVQAGVNPTPTGDCDGIPGPNGSPILIPCTCPPDRNTFIQSLNANVNAGFAVNNPAILVSFPEDNSQASQLARIQTALVTLQNLNGPGVGCPAASTTFLAQQRAIQQGTA</sequence>
<keyword evidence="3" id="KW-1185">Reference proteome</keyword>
<name>A0AA39V350_9AGAR</name>
<feature type="chain" id="PRO_5041378632" evidence="1">
    <location>
        <begin position="20"/>
        <end position="144"/>
    </location>
</feature>
<dbReference type="AlphaFoldDB" id="A0AA39V350"/>
<comment type="caution">
    <text evidence="2">The sequence shown here is derived from an EMBL/GenBank/DDBJ whole genome shotgun (WGS) entry which is preliminary data.</text>
</comment>
<evidence type="ECO:0000256" key="1">
    <source>
        <dbReference type="SAM" id="SignalP"/>
    </source>
</evidence>
<organism evidence="2 3">
    <name type="scientific">Armillaria luteobubalina</name>
    <dbReference type="NCBI Taxonomy" id="153913"/>
    <lineage>
        <taxon>Eukaryota</taxon>
        <taxon>Fungi</taxon>
        <taxon>Dikarya</taxon>
        <taxon>Basidiomycota</taxon>
        <taxon>Agaricomycotina</taxon>
        <taxon>Agaricomycetes</taxon>
        <taxon>Agaricomycetidae</taxon>
        <taxon>Agaricales</taxon>
        <taxon>Marasmiineae</taxon>
        <taxon>Physalacriaceae</taxon>
        <taxon>Armillaria</taxon>
    </lineage>
</organism>
<proteinExistence type="predicted"/>
<dbReference type="EMBL" id="JAUEPU010000003">
    <property type="protein sequence ID" value="KAK0503685.1"/>
    <property type="molecule type" value="Genomic_DNA"/>
</dbReference>
<accession>A0AA39V350</accession>
<reference evidence="2" key="1">
    <citation type="submission" date="2023-06" db="EMBL/GenBank/DDBJ databases">
        <authorList>
            <consortium name="Lawrence Berkeley National Laboratory"/>
            <person name="Ahrendt S."/>
            <person name="Sahu N."/>
            <person name="Indic B."/>
            <person name="Wong-Bajracharya J."/>
            <person name="Merenyi Z."/>
            <person name="Ke H.-M."/>
            <person name="Monk M."/>
            <person name="Kocsube S."/>
            <person name="Drula E."/>
            <person name="Lipzen A."/>
            <person name="Balint B."/>
            <person name="Henrissat B."/>
            <person name="Andreopoulos B."/>
            <person name="Martin F.M."/>
            <person name="Harder C.B."/>
            <person name="Rigling D."/>
            <person name="Ford K.L."/>
            <person name="Foster G.D."/>
            <person name="Pangilinan J."/>
            <person name="Papanicolaou A."/>
            <person name="Barry K."/>
            <person name="LaButti K."/>
            <person name="Viragh M."/>
            <person name="Koriabine M."/>
            <person name="Yan M."/>
            <person name="Riley R."/>
            <person name="Champramary S."/>
            <person name="Plett K.L."/>
            <person name="Tsai I.J."/>
            <person name="Slot J."/>
            <person name="Sipos G."/>
            <person name="Plett J."/>
            <person name="Nagy L.G."/>
            <person name="Grigoriev I.V."/>
        </authorList>
    </citation>
    <scope>NUCLEOTIDE SEQUENCE</scope>
    <source>
        <strain evidence="2">HWK02</strain>
    </source>
</reference>
<evidence type="ECO:0000313" key="3">
    <source>
        <dbReference type="Proteomes" id="UP001175228"/>
    </source>
</evidence>
<feature type="signal peptide" evidence="1">
    <location>
        <begin position="1"/>
        <end position="19"/>
    </location>
</feature>
<protein>
    <submittedName>
        <fullName evidence="2">Uncharacterized protein</fullName>
    </submittedName>
</protein>
<evidence type="ECO:0000313" key="2">
    <source>
        <dbReference type="EMBL" id="KAK0503685.1"/>
    </source>
</evidence>
<dbReference type="Proteomes" id="UP001175228">
    <property type="component" value="Unassembled WGS sequence"/>
</dbReference>